<keyword evidence="11" id="KW-1185">Reference proteome</keyword>
<dbReference type="InterPro" id="IPR022907">
    <property type="entry name" value="VapC_family"/>
</dbReference>
<dbReference type="SUPFAM" id="SSF88723">
    <property type="entry name" value="PIN domain-like"/>
    <property type="match status" value="1"/>
</dbReference>
<evidence type="ECO:0000256" key="5">
    <source>
        <dbReference type="ARBA" id="ARBA00022801"/>
    </source>
</evidence>
<dbReference type="HAMAP" id="MF_00265">
    <property type="entry name" value="VapC_Nob1"/>
    <property type="match status" value="1"/>
</dbReference>
<dbReference type="EC" id="3.1.-.-" evidence="8"/>
<dbReference type="GO" id="GO:0004540">
    <property type="term" value="F:RNA nuclease activity"/>
    <property type="evidence" value="ECO:0007669"/>
    <property type="project" value="InterPro"/>
</dbReference>
<dbReference type="STRING" id="314278.NB231_12786"/>
<feature type="binding site" evidence="8">
    <location>
        <position position="101"/>
    </location>
    <ligand>
        <name>Mg(2+)</name>
        <dbReference type="ChEBI" id="CHEBI:18420"/>
    </ligand>
</feature>
<dbReference type="Gene3D" id="3.40.50.1010">
    <property type="entry name" value="5'-nuclease"/>
    <property type="match status" value="1"/>
</dbReference>
<dbReference type="EMBL" id="AAOF01000017">
    <property type="protein sequence ID" value="EAR20766.1"/>
    <property type="molecule type" value="Genomic_DNA"/>
</dbReference>
<dbReference type="CDD" id="cd18748">
    <property type="entry name" value="PIN_VapC4-5_FitB-like"/>
    <property type="match status" value="1"/>
</dbReference>
<proteinExistence type="inferred from homology"/>
<name>A4BU92_9GAMM</name>
<comment type="similarity">
    <text evidence="7 8">Belongs to the PINc/VapC protein family.</text>
</comment>
<gene>
    <name evidence="8" type="primary">vapC</name>
    <name evidence="10" type="ORF">NB231_12786</name>
</gene>
<reference evidence="10 11" key="1">
    <citation type="submission" date="2006-02" db="EMBL/GenBank/DDBJ databases">
        <authorList>
            <person name="Waterbury J."/>
            <person name="Ferriera S."/>
            <person name="Johnson J."/>
            <person name="Kravitz S."/>
            <person name="Halpern A."/>
            <person name="Remington K."/>
            <person name="Beeson K."/>
            <person name="Tran B."/>
            <person name="Rogers Y.-H."/>
            <person name="Friedman R."/>
            <person name="Venter J.C."/>
        </authorList>
    </citation>
    <scope>NUCLEOTIDE SEQUENCE [LARGE SCALE GENOMIC DNA]</scope>
    <source>
        <strain evidence="10 11">Nb-231</strain>
    </source>
</reference>
<protein>
    <recommendedName>
        <fullName evidence="8">Ribonuclease VapC</fullName>
        <shortName evidence="8">RNase VapC</shortName>
        <ecNumber evidence="8">3.1.-.-</ecNumber>
    </recommendedName>
    <alternativeName>
        <fullName evidence="8">Toxin VapC</fullName>
    </alternativeName>
</protein>
<evidence type="ECO:0000256" key="8">
    <source>
        <dbReference type="HAMAP-Rule" id="MF_00265"/>
    </source>
</evidence>
<evidence type="ECO:0000313" key="10">
    <source>
        <dbReference type="EMBL" id="EAR20766.1"/>
    </source>
</evidence>
<comment type="cofactor">
    <cofactor evidence="1 8">
        <name>Mg(2+)</name>
        <dbReference type="ChEBI" id="CHEBI:18420"/>
    </cofactor>
</comment>
<dbReference type="RefSeq" id="WP_005003218.1">
    <property type="nucleotide sequence ID" value="NZ_CH672427.1"/>
</dbReference>
<evidence type="ECO:0000256" key="6">
    <source>
        <dbReference type="ARBA" id="ARBA00022842"/>
    </source>
</evidence>
<evidence type="ECO:0000256" key="2">
    <source>
        <dbReference type="ARBA" id="ARBA00022649"/>
    </source>
</evidence>
<dbReference type="Proteomes" id="UP000003374">
    <property type="component" value="Unassembled WGS sequence"/>
</dbReference>
<keyword evidence="3 8" id="KW-0540">Nuclease</keyword>
<keyword evidence="4 8" id="KW-0479">Metal-binding</keyword>
<evidence type="ECO:0000256" key="4">
    <source>
        <dbReference type="ARBA" id="ARBA00022723"/>
    </source>
</evidence>
<dbReference type="Pfam" id="PF01850">
    <property type="entry name" value="PIN"/>
    <property type="match status" value="1"/>
</dbReference>
<keyword evidence="8" id="KW-0800">Toxin</keyword>
<organism evidence="10 11">
    <name type="scientific">Nitrococcus mobilis Nb-231</name>
    <dbReference type="NCBI Taxonomy" id="314278"/>
    <lineage>
        <taxon>Bacteria</taxon>
        <taxon>Pseudomonadati</taxon>
        <taxon>Pseudomonadota</taxon>
        <taxon>Gammaproteobacteria</taxon>
        <taxon>Chromatiales</taxon>
        <taxon>Ectothiorhodospiraceae</taxon>
        <taxon>Nitrococcus</taxon>
    </lineage>
</organism>
<dbReference type="InterPro" id="IPR002716">
    <property type="entry name" value="PIN_dom"/>
</dbReference>
<comment type="function">
    <text evidence="8">Toxic component of a toxin-antitoxin (TA) system. An RNase.</text>
</comment>
<keyword evidence="2 8" id="KW-1277">Toxin-antitoxin system</keyword>
<dbReference type="PANTHER" id="PTHR33653">
    <property type="entry name" value="RIBONUCLEASE VAPC2"/>
    <property type="match status" value="1"/>
</dbReference>
<dbReference type="PANTHER" id="PTHR33653:SF1">
    <property type="entry name" value="RIBONUCLEASE VAPC2"/>
    <property type="match status" value="1"/>
</dbReference>
<feature type="domain" description="PIN" evidence="9">
    <location>
        <begin position="5"/>
        <end position="124"/>
    </location>
</feature>
<accession>A4BU92</accession>
<sequence length="137" mass="15111">MSVALRYLLDTNIVSDLARHPRGLVASRIAEVGEASVCTSIVVAAELRYGVQKSESKKLAERIDLLLSALEVLPVEPPADRRYGEIRHYLTQQGTLIGPNDLLIAAHALALELTIVTANLREFERVPGLKIKNWLSE</sequence>
<evidence type="ECO:0000259" key="9">
    <source>
        <dbReference type="SMART" id="SM00670"/>
    </source>
</evidence>
<evidence type="ECO:0000256" key="7">
    <source>
        <dbReference type="ARBA" id="ARBA00038093"/>
    </source>
</evidence>
<comment type="caution">
    <text evidence="10">The sequence shown here is derived from an EMBL/GenBank/DDBJ whole genome shotgun (WGS) entry which is preliminary data.</text>
</comment>
<keyword evidence="5 8" id="KW-0378">Hydrolase</keyword>
<keyword evidence="6 8" id="KW-0460">Magnesium</keyword>
<dbReference type="HOGENOM" id="CLU_118482_5_3_6"/>
<dbReference type="GO" id="GO:0016787">
    <property type="term" value="F:hydrolase activity"/>
    <property type="evidence" value="ECO:0007669"/>
    <property type="project" value="UniProtKB-KW"/>
</dbReference>
<dbReference type="AlphaFoldDB" id="A4BU92"/>
<dbReference type="SMART" id="SM00670">
    <property type="entry name" value="PINc"/>
    <property type="match status" value="1"/>
</dbReference>
<dbReference type="InterPro" id="IPR029060">
    <property type="entry name" value="PIN-like_dom_sf"/>
</dbReference>
<evidence type="ECO:0000256" key="3">
    <source>
        <dbReference type="ARBA" id="ARBA00022722"/>
    </source>
</evidence>
<dbReference type="GO" id="GO:0000287">
    <property type="term" value="F:magnesium ion binding"/>
    <property type="evidence" value="ECO:0007669"/>
    <property type="project" value="UniProtKB-UniRule"/>
</dbReference>
<evidence type="ECO:0000313" key="11">
    <source>
        <dbReference type="Proteomes" id="UP000003374"/>
    </source>
</evidence>
<dbReference type="eggNOG" id="COG1487">
    <property type="taxonomic scope" value="Bacteria"/>
</dbReference>
<evidence type="ECO:0000256" key="1">
    <source>
        <dbReference type="ARBA" id="ARBA00001946"/>
    </source>
</evidence>
<dbReference type="InterPro" id="IPR050556">
    <property type="entry name" value="Type_II_TA_system_RNase"/>
</dbReference>
<dbReference type="GO" id="GO:0090729">
    <property type="term" value="F:toxin activity"/>
    <property type="evidence" value="ECO:0007669"/>
    <property type="project" value="UniProtKB-KW"/>
</dbReference>
<feature type="binding site" evidence="8">
    <location>
        <position position="10"/>
    </location>
    <ligand>
        <name>Mg(2+)</name>
        <dbReference type="ChEBI" id="CHEBI:18420"/>
    </ligand>
</feature>